<dbReference type="PIRSF" id="PIRSF010260">
    <property type="entry name" value="UCP010260"/>
    <property type="match status" value="1"/>
</dbReference>
<organism evidence="2 3">
    <name type="scientific">Corynebacterium crudilactis</name>
    <dbReference type="NCBI Taxonomy" id="1652495"/>
    <lineage>
        <taxon>Bacteria</taxon>
        <taxon>Bacillati</taxon>
        <taxon>Actinomycetota</taxon>
        <taxon>Actinomycetes</taxon>
        <taxon>Mycobacteriales</taxon>
        <taxon>Corynebacteriaceae</taxon>
        <taxon>Corynebacterium</taxon>
    </lineage>
</organism>
<name>A0A172QXG4_9CORY</name>
<accession>A0A172QXG4</accession>
<dbReference type="Pfam" id="PF09348">
    <property type="entry name" value="DUF1990"/>
    <property type="match status" value="1"/>
</dbReference>
<reference evidence="2 3" key="1">
    <citation type="submission" date="2016-05" db="EMBL/GenBank/DDBJ databases">
        <title>Complete genome sequence of Corynebacterium crudilactis, a new Corynebacterium species isolated from raw cow's milk.</title>
        <authorList>
            <person name="Christian R."/>
            <person name="Zimmermann J."/>
            <person name="Lipski A."/>
            <person name="Kalinowski J."/>
        </authorList>
    </citation>
    <scope>NUCLEOTIDE SEQUENCE [LARGE SCALE GENOMIC DNA]</scope>
    <source>
        <strain evidence="2 3">JZ16</strain>
    </source>
</reference>
<sequence>MSYSQSLWGHSQELLTGNNSGLTGWNITDCELILGQGEECFSLAVQRLFSWKAHRYAGVHVVESDSIVELKFWGTRSYCKILKRVETPHRALLIYGTLAQHVECGEETFEVSIDRNGEVKAHIVAFSKPAQWWARWGQFIVRVIQLRITAKYLKGLKA</sequence>
<evidence type="ECO:0000259" key="1">
    <source>
        <dbReference type="Pfam" id="PF09348"/>
    </source>
</evidence>
<evidence type="ECO:0000313" key="2">
    <source>
        <dbReference type="EMBL" id="ANE05331.1"/>
    </source>
</evidence>
<dbReference type="EMBL" id="CP015622">
    <property type="protein sequence ID" value="ANE05331.1"/>
    <property type="molecule type" value="Genomic_DNA"/>
</dbReference>
<dbReference type="OrthoDB" id="120660at2"/>
<dbReference type="AlphaFoldDB" id="A0A172QXG4"/>
<dbReference type="InterPro" id="IPR018960">
    <property type="entry name" value="DUF1990"/>
</dbReference>
<dbReference type="InterPro" id="IPR014457">
    <property type="entry name" value="UCP010260"/>
</dbReference>
<dbReference type="Proteomes" id="UP000076929">
    <property type="component" value="Chromosome"/>
</dbReference>
<dbReference type="PANTHER" id="PTHR34202:SF1">
    <property type="entry name" value="UPF0548 PROTEIN"/>
    <property type="match status" value="1"/>
</dbReference>
<feature type="domain" description="DUF1990" evidence="1">
    <location>
        <begin position="23"/>
        <end position="154"/>
    </location>
</feature>
<protein>
    <recommendedName>
        <fullName evidence="1">DUF1990 domain-containing protein</fullName>
    </recommendedName>
</protein>
<dbReference type="PANTHER" id="PTHR34202">
    <property type="entry name" value="UPF0548 PROTEIN"/>
    <property type="match status" value="1"/>
</dbReference>
<gene>
    <name evidence="2" type="ORF">ccrud_07525</name>
</gene>
<dbReference type="STRING" id="1652495.ccrud_07525"/>
<evidence type="ECO:0000313" key="3">
    <source>
        <dbReference type="Proteomes" id="UP000076929"/>
    </source>
</evidence>
<dbReference type="KEGG" id="ccjz:ccrud_07525"/>
<keyword evidence="3" id="KW-1185">Reference proteome</keyword>
<proteinExistence type="predicted"/>